<dbReference type="Pfam" id="PF16732">
    <property type="entry name" value="ComP_DUS"/>
    <property type="match status" value="1"/>
</dbReference>
<dbReference type="NCBIfam" id="TIGR02532">
    <property type="entry name" value="IV_pilin_GFxxxE"/>
    <property type="match status" value="1"/>
</dbReference>
<dbReference type="PROSITE" id="PS00409">
    <property type="entry name" value="PROKAR_NTER_METHYL"/>
    <property type="match status" value="1"/>
</dbReference>
<dbReference type="InterPro" id="IPR031982">
    <property type="entry name" value="PilE-like"/>
</dbReference>
<keyword evidence="1" id="KW-1133">Transmembrane helix</keyword>
<dbReference type="EMBL" id="FNQN01000014">
    <property type="protein sequence ID" value="SEA81526.1"/>
    <property type="molecule type" value="Genomic_DNA"/>
</dbReference>
<protein>
    <submittedName>
        <fullName evidence="2">Type IV pilus assembly protein PilE</fullName>
    </submittedName>
</protein>
<keyword evidence="1" id="KW-0812">Transmembrane</keyword>
<dbReference type="STRING" id="37625.SAMN05660420_03274"/>
<proteinExistence type="predicted"/>
<accession>A0A1H4E9C7</accession>
<dbReference type="Proteomes" id="UP000199409">
    <property type="component" value="Unassembled WGS sequence"/>
</dbReference>
<evidence type="ECO:0000313" key="2">
    <source>
        <dbReference type="EMBL" id="SEA81526.1"/>
    </source>
</evidence>
<organism evidence="2 3">
    <name type="scientific">Desulfuromusa kysingii</name>
    <dbReference type="NCBI Taxonomy" id="37625"/>
    <lineage>
        <taxon>Bacteria</taxon>
        <taxon>Pseudomonadati</taxon>
        <taxon>Thermodesulfobacteriota</taxon>
        <taxon>Desulfuromonadia</taxon>
        <taxon>Desulfuromonadales</taxon>
        <taxon>Geopsychrobacteraceae</taxon>
        <taxon>Desulfuromusa</taxon>
    </lineage>
</organism>
<name>A0A1H4E9C7_9BACT</name>
<dbReference type="PANTHER" id="PTHR30093:SF47">
    <property type="entry name" value="TYPE IV PILUS NON-CORE MINOR PILIN PILE"/>
    <property type="match status" value="1"/>
</dbReference>
<evidence type="ECO:0000256" key="1">
    <source>
        <dbReference type="SAM" id="Phobius"/>
    </source>
</evidence>
<dbReference type="InterPro" id="IPR012902">
    <property type="entry name" value="N_methyl_site"/>
</dbReference>
<dbReference type="Pfam" id="PF07963">
    <property type="entry name" value="N_methyl"/>
    <property type="match status" value="1"/>
</dbReference>
<dbReference type="PANTHER" id="PTHR30093">
    <property type="entry name" value="GENERAL SECRETION PATHWAY PROTEIN G"/>
    <property type="match status" value="1"/>
</dbReference>
<dbReference type="GO" id="GO:0043683">
    <property type="term" value="P:type IV pilus assembly"/>
    <property type="evidence" value="ECO:0007669"/>
    <property type="project" value="InterPro"/>
</dbReference>
<sequence length="137" mass="14755">MVQKVFKSCAGFSLIELVVVMAILGILAAIAIPAYTSHKATAIRSAAQATLVEAAQNMERHFNRESDGYENATIGNLNDGDTVPATSPGGKYNLNWVGDPTMDTFVLRATPNFSEPKCGWLQIDQTGAKTSENCDSW</sequence>
<dbReference type="AlphaFoldDB" id="A0A1H4E9C7"/>
<keyword evidence="1" id="KW-0472">Membrane</keyword>
<feature type="transmembrane region" description="Helical" evidence="1">
    <location>
        <begin position="12"/>
        <end position="35"/>
    </location>
</feature>
<evidence type="ECO:0000313" key="3">
    <source>
        <dbReference type="Proteomes" id="UP000199409"/>
    </source>
</evidence>
<dbReference type="RefSeq" id="WP_092350829.1">
    <property type="nucleotide sequence ID" value="NZ_FNQN01000014.1"/>
</dbReference>
<dbReference type="Gene3D" id="3.30.700.10">
    <property type="entry name" value="Glycoprotein, Type 4 Pilin"/>
    <property type="match status" value="1"/>
</dbReference>
<dbReference type="OrthoDB" id="5471964at2"/>
<dbReference type="SUPFAM" id="SSF54523">
    <property type="entry name" value="Pili subunits"/>
    <property type="match status" value="1"/>
</dbReference>
<gene>
    <name evidence="2" type="ORF">SAMN05660420_03274</name>
</gene>
<reference evidence="2 3" key="1">
    <citation type="submission" date="2016-10" db="EMBL/GenBank/DDBJ databases">
        <authorList>
            <person name="de Groot N.N."/>
        </authorList>
    </citation>
    <scope>NUCLEOTIDE SEQUENCE [LARGE SCALE GENOMIC DNA]</scope>
    <source>
        <strain evidence="2 3">DSM 7343</strain>
    </source>
</reference>
<dbReference type="InterPro" id="IPR045584">
    <property type="entry name" value="Pilin-like"/>
</dbReference>
<keyword evidence="3" id="KW-1185">Reference proteome</keyword>